<dbReference type="InterPro" id="IPR026698">
    <property type="entry name" value="UPF_C3orf38"/>
</dbReference>
<dbReference type="PANTHER" id="PTHR21084">
    <property type="entry name" value="DENSE INCISORS"/>
    <property type="match status" value="1"/>
</dbReference>
<keyword evidence="2" id="KW-1185">Reference proteome</keyword>
<dbReference type="PANTHER" id="PTHR21084:SF1">
    <property type="entry name" value="DENSE INCISORS"/>
    <property type="match status" value="1"/>
</dbReference>
<sequence>MEVRCLRRQTAGVCTVPSTAEMLSDKEKRNCAELLQLIPQDQLLSLKDTVTNKSIEVRSRNEAVRAIVSYSESPEQLLHRRKIKRDLLFQYLARNNVIITPTATKTDLIQRVLQFWGIEVATNVQWEDEEDIKVSVHVKPKDEIQLLAEQFCTWFFNLLNSHHPLKTSSPVEGWGPQHFWADTQLRMEYHTPDLHQEEYEGPELVSQRLLAIVKNDLLIFNPNIAADGVKGKKDPHGLVAVLVCGTVHRQEKCLGMFEQCFCLVSNPAKHNNYKIKSTNLRIRGREVMGIPRLEAGSDELLPITA</sequence>
<dbReference type="InterPro" id="IPR032710">
    <property type="entry name" value="NTF2-like_dom_sf"/>
</dbReference>
<reference evidence="1" key="1">
    <citation type="submission" date="2022-01" db="EMBL/GenBank/DDBJ databases">
        <authorList>
            <person name="Braso-Vives M."/>
        </authorList>
    </citation>
    <scope>NUCLEOTIDE SEQUENCE</scope>
</reference>
<protein>
    <submittedName>
        <fullName evidence="1">C3orf38 protein</fullName>
    </submittedName>
</protein>
<dbReference type="Proteomes" id="UP000838412">
    <property type="component" value="Chromosome 2"/>
</dbReference>
<dbReference type="OrthoDB" id="6407068at2759"/>
<evidence type="ECO:0000313" key="1">
    <source>
        <dbReference type="EMBL" id="CAH1255035.1"/>
    </source>
</evidence>
<dbReference type="EMBL" id="OV696687">
    <property type="protein sequence ID" value="CAH1255035.1"/>
    <property type="molecule type" value="Genomic_DNA"/>
</dbReference>
<gene>
    <name evidence="1" type="primary">C3orf38</name>
    <name evidence="1" type="ORF">BLAG_LOCUS14222</name>
</gene>
<organism evidence="1 2">
    <name type="scientific">Branchiostoma lanceolatum</name>
    <name type="common">Common lancelet</name>
    <name type="synonym">Amphioxus lanceolatum</name>
    <dbReference type="NCBI Taxonomy" id="7740"/>
    <lineage>
        <taxon>Eukaryota</taxon>
        <taxon>Metazoa</taxon>
        <taxon>Chordata</taxon>
        <taxon>Cephalochordata</taxon>
        <taxon>Leptocardii</taxon>
        <taxon>Amphioxiformes</taxon>
        <taxon>Branchiostomatidae</taxon>
        <taxon>Branchiostoma</taxon>
    </lineage>
</organism>
<dbReference type="SUPFAM" id="SSF54427">
    <property type="entry name" value="NTF2-like"/>
    <property type="match status" value="1"/>
</dbReference>
<evidence type="ECO:0000313" key="2">
    <source>
        <dbReference type="Proteomes" id="UP000838412"/>
    </source>
</evidence>
<dbReference type="Pfam" id="PF15008">
    <property type="entry name" value="DUF4518"/>
    <property type="match status" value="1"/>
</dbReference>
<accession>A0A8J9ZK13</accession>
<dbReference type="AlphaFoldDB" id="A0A8J9ZK13"/>
<dbReference type="Gene3D" id="3.10.450.50">
    <property type="match status" value="1"/>
</dbReference>
<name>A0A8J9ZK13_BRALA</name>
<proteinExistence type="predicted"/>